<keyword evidence="3" id="KW-1185">Reference proteome</keyword>
<evidence type="ECO:0000313" key="2">
    <source>
        <dbReference type="EMBL" id="OXA89576.1"/>
    </source>
</evidence>
<proteinExistence type="predicted"/>
<sequence length="193" mass="21669">MKNIIKVTCLLMIVFSCKGQQIVPVEKAIEYRDAGNGVPDGIYLKDVNNLLDKYVGTWIGSVDAKSYTFVVSKYKNNLSRGVSQDELLIRFLITKSDGTIIEDTRSLPDTSPYVIKGDYFNKTASYYTSNYMGKNPECGQSGTIFISLPKKSVNPQMKLFLMPDRDLMDVKKCPGQKVAEQVLPIKSIFLTKQ</sequence>
<feature type="domain" description="DUF6705" evidence="1">
    <location>
        <begin position="1"/>
        <end position="139"/>
    </location>
</feature>
<dbReference type="Proteomes" id="UP000198302">
    <property type="component" value="Unassembled WGS sequence"/>
</dbReference>
<evidence type="ECO:0000313" key="3">
    <source>
        <dbReference type="Proteomes" id="UP000198302"/>
    </source>
</evidence>
<name>A0ABX4C9E9_9FLAO</name>
<dbReference type="RefSeq" id="WP_052480105.1">
    <property type="nucleotide sequence ID" value="NZ_JPRK01000006.1"/>
</dbReference>
<evidence type="ECO:0000259" key="1">
    <source>
        <dbReference type="Pfam" id="PF20448"/>
    </source>
</evidence>
<reference evidence="2 3" key="1">
    <citation type="submission" date="2016-11" db="EMBL/GenBank/DDBJ databases">
        <title>Whole genomes of Flavobacteriaceae.</title>
        <authorList>
            <person name="Stine C."/>
            <person name="Li C."/>
            <person name="Tadesse D."/>
        </authorList>
    </citation>
    <scope>NUCLEOTIDE SEQUENCE [LARGE SCALE GENOMIC DNA]</scope>
    <source>
        <strain evidence="2 3">ATCC 51468</strain>
    </source>
</reference>
<dbReference type="EMBL" id="MUGX01000008">
    <property type="protein sequence ID" value="OXA89576.1"/>
    <property type="molecule type" value="Genomic_DNA"/>
</dbReference>
<comment type="caution">
    <text evidence="2">The sequence shown here is derived from an EMBL/GenBank/DDBJ whole genome shotgun (WGS) entry which is preliminary data.</text>
</comment>
<protein>
    <recommendedName>
        <fullName evidence="1">DUF6705 domain-containing protein</fullName>
    </recommendedName>
</protein>
<dbReference type="Pfam" id="PF20448">
    <property type="entry name" value="DUF6705"/>
    <property type="match status" value="1"/>
</dbReference>
<dbReference type="PROSITE" id="PS51257">
    <property type="entry name" value="PROKAR_LIPOPROTEIN"/>
    <property type="match status" value="1"/>
</dbReference>
<dbReference type="InterPro" id="IPR046551">
    <property type="entry name" value="DUF6705"/>
</dbReference>
<organism evidence="2 3">
    <name type="scientific">Flavobacterium hibernum</name>
    <dbReference type="NCBI Taxonomy" id="37752"/>
    <lineage>
        <taxon>Bacteria</taxon>
        <taxon>Pseudomonadati</taxon>
        <taxon>Bacteroidota</taxon>
        <taxon>Flavobacteriia</taxon>
        <taxon>Flavobacteriales</taxon>
        <taxon>Flavobacteriaceae</taxon>
        <taxon>Flavobacterium</taxon>
    </lineage>
</organism>
<gene>
    <name evidence="2" type="ORF">B0A73_04105</name>
</gene>
<accession>A0ABX4C9E9</accession>